<gene>
    <name evidence="1" type="ORF">NP590_17725</name>
</gene>
<dbReference type="RefSeq" id="WP_256603991.1">
    <property type="nucleotide sequence ID" value="NZ_JANIBJ010000042.1"/>
</dbReference>
<evidence type="ECO:0000313" key="1">
    <source>
        <dbReference type="EMBL" id="MCQ8105952.1"/>
    </source>
</evidence>
<protein>
    <submittedName>
        <fullName evidence="1">Uncharacterized protein</fullName>
    </submittedName>
</protein>
<keyword evidence="2" id="KW-1185">Reference proteome</keyword>
<proteinExistence type="predicted"/>
<dbReference type="Proteomes" id="UP001524499">
    <property type="component" value="Unassembled WGS sequence"/>
</dbReference>
<organism evidence="1 2">
    <name type="scientific">Methylomonas subterranea</name>
    <dbReference type="NCBI Taxonomy" id="2952225"/>
    <lineage>
        <taxon>Bacteria</taxon>
        <taxon>Pseudomonadati</taxon>
        <taxon>Pseudomonadota</taxon>
        <taxon>Gammaproteobacteria</taxon>
        <taxon>Methylococcales</taxon>
        <taxon>Methylococcaceae</taxon>
        <taxon>Methylomonas</taxon>
    </lineage>
</organism>
<sequence length="148" mass="16390">MKVKKIRRSIREQLTGAGAGSFAELSASLPPLQEYAKEAISAGRQTDADAILIAIIHADTVLVALVAGRSILLGDGIRDYLSEYHDGIEEHTRHCIDWMVDNATDGLKDENQCLVVLRDTDDDRWRGFRGDQPMTIEEIKASGRARLN</sequence>
<evidence type="ECO:0000313" key="2">
    <source>
        <dbReference type="Proteomes" id="UP001524499"/>
    </source>
</evidence>
<dbReference type="EMBL" id="JANIBJ010000042">
    <property type="protein sequence ID" value="MCQ8105952.1"/>
    <property type="molecule type" value="Genomic_DNA"/>
</dbReference>
<comment type="caution">
    <text evidence="1">The sequence shown here is derived from an EMBL/GenBank/DDBJ whole genome shotgun (WGS) entry which is preliminary data.</text>
</comment>
<name>A0ABT1TKF4_9GAMM</name>
<accession>A0ABT1TKF4</accession>
<reference evidence="1 2" key="1">
    <citation type="submission" date="2022-07" db="EMBL/GenBank/DDBJ databases">
        <title>Methylomonas rivi sp. nov., Methylomonas rosea sp. nov., Methylomonas aureus sp. nov. and Methylomonas subterranea sp. nov., four novel methanotrophs isolated from a freshwater creek and the deep terrestrial subsurface.</title>
        <authorList>
            <person name="Abin C."/>
            <person name="Sankaranarayanan K."/>
            <person name="Garner C."/>
            <person name="Sindelar R."/>
            <person name="Kotary K."/>
            <person name="Garner R."/>
            <person name="Barclay S."/>
            <person name="Lawson P."/>
            <person name="Krumholz L."/>
        </authorList>
    </citation>
    <scope>NUCLEOTIDE SEQUENCE [LARGE SCALE GENOMIC DNA]</scope>
    <source>
        <strain evidence="1 2">SURF-2</strain>
    </source>
</reference>